<keyword evidence="1" id="KW-0732">Signal</keyword>
<dbReference type="RefSeq" id="WP_168552178.1">
    <property type="nucleotide sequence ID" value="NZ_JAAWWL010000002.1"/>
</dbReference>
<protein>
    <submittedName>
        <fullName evidence="2">Uncharacterized protein</fullName>
    </submittedName>
</protein>
<keyword evidence="3" id="KW-1185">Reference proteome</keyword>
<dbReference type="Gene3D" id="3.30.1460.10">
    <property type="match status" value="1"/>
</dbReference>
<organism evidence="2 3">
    <name type="scientific">Croceivirga thetidis</name>
    <dbReference type="NCBI Taxonomy" id="2721623"/>
    <lineage>
        <taxon>Bacteria</taxon>
        <taxon>Pseudomonadati</taxon>
        <taxon>Bacteroidota</taxon>
        <taxon>Flavobacteriia</taxon>
        <taxon>Flavobacteriales</taxon>
        <taxon>Flavobacteriaceae</taxon>
        <taxon>Croceivirga</taxon>
    </lineage>
</organism>
<accession>A0ABX1GSB1</accession>
<dbReference type="SUPFAM" id="SSF69635">
    <property type="entry name" value="Type III secretory system chaperone-like"/>
    <property type="match status" value="1"/>
</dbReference>
<evidence type="ECO:0000313" key="3">
    <source>
        <dbReference type="Proteomes" id="UP000718451"/>
    </source>
</evidence>
<evidence type="ECO:0000313" key="2">
    <source>
        <dbReference type="EMBL" id="NKI31946.1"/>
    </source>
</evidence>
<sequence length="163" mass="18328">MRLLILLLLFSVAELTAQEMTPAKLTKLIEETADTTFVRQKSIQFKINDAMLICIYDENANRMRIISPIAELKDVQEGEILNAMVANFHTALDVKYALSEEIIWSVFAHPLKQLSDEQVLDALKQVYAASITFGSSYSSTDMVFPGAIQKKPKPKPLPELNKI</sequence>
<proteinExistence type="predicted"/>
<name>A0ABX1GSB1_9FLAO</name>
<dbReference type="Proteomes" id="UP000718451">
    <property type="component" value="Unassembled WGS sequence"/>
</dbReference>
<feature type="signal peptide" evidence="1">
    <location>
        <begin position="1"/>
        <end position="17"/>
    </location>
</feature>
<reference evidence="2 3" key="1">
    <citation type="submission" date="2020-04" db="EMBL/GenBank/DDBJ databases">
        <authorList>
            <person name="Yoon J."/>
        </authorList>
    </citation>
    <scope>NUCLEOTIDE SEQUENCE [LARGE SCALE GENOMIC DNA]</scope>
    <source>
        <strain evidence="2 3">DJ-13</strain>
    </source>
</reference>
<gene>
    <name evidence="2" type="ORF">HCU67_08300</name>
</gene>
<evidence type="ECO:0000256" key="1">
    <source>
        <dbReference type="SAM" id="SignalP"/>
    </source>
</evidence>
<comment type="caution">
    <text evidence="2">The sequence shown here is derived from an EMBL/GenBank/DDBJ whole genome shotgun (WGS) entry which is preliminary data.</text>
</comment>
<dbReference type="EMBL" id="JAAWWL010000002">
    <property type="protein sequence ID" value="NKI31946.1"/>
    <property type="molecule type" value="Genomic_DNA"/>
</dbReference>
<feature type="chain" id="PRO_5047425827" evidence="1">
    <location>
        <begin position="18"/>
        <end position="163"/>
    </location>
</feature>